<sequence>MSNDEPFLIGESVYPSTFHPGRIGYSPAEVQSHFEDGSPGRAAQYVEWRQTFYPGQVRCDRCCYYCLGCDISTQGWCSECRGANLPCRNTQAGDQVSQDFLGVPNLHEDPSFLDLELSLLTAGLTQNPQLPQNFAPSVVPPGLNPQTQQIQNLQNPSLQNPQYQNPEHQNLEYQNPQYQNPQYQNPQYQNPQYQNPQYQNPQYQNFPNPQVPQYQNPPAPKAPQIPLVPQYQTPGLQNPPYQDFPNPQVPQYQNLPAPQAPQVPLSQDLSDLPDLPDLPDLSDLQGLPDFLGLPDLPDLPDLTSAPPIPQPSPNPQYQNILNTLHPEVPQPPQDLQNPQLVQPAQDSQNLQLVQSNQQQQVRYRSLSFPLSALRDTGRLRGGTQLSLSLSLLLLAL</sequence>
<dbReference type="EMBL" id="JAPDGR010001868">
    <property type="protein sequence ID" value="KAJ2979011.1"/>
    <property type="molecule type" value="Genomic_DNA"/>
</dbReference>
<comment type="caution">
    <text evidence="1">The sequence shown here is derived from an EMBL/GenBank/DDBJ whole genome shotgun (WGS) entry which is preliminary data.</text>
</comment>
<proteinExistence type="predicted"/>
<evidence type="ECO:0000313" key="1">
    <source>
        <dbReference type="EMBL" id="KAJ2979011.1"/>
    </source>
</evidence>
<dbReference type="Proteomes" id="UP001143856">
    <property type="component" value="Unassembled WGS sequence"/>
</dbReference>
<organism evidence="1 2">
    <name type="scientific">Xylaria curta</name>
    <dbReference type="NCBI Taxonomy" id="42375"/>
    <lineage>
        <taxon>Eukaryota</taxon>
        <taxon>Fungi</taxon>
        <taxon>Dikarya</taxon>
        <taxon>Ascomycota</taxon>
        <taxon>Pezizomycotina</taxon>
        <taxon>Sordariomycetes</taxon>
        <taxon>Xylariomycetidae</taxon>
        <taxon>Xylariales</taxon>
        <taxon>Xylariaceae</taxon>
        <taxon>Xylaria</taxon>
    </lineage>
</organism>
<keyword evidence="2" id="KW-1185">Reference proteome</keyword>
<protein>
    <submittedName>
        <fullName evidence="1">Uncharacterized protein</fullName>
    </submittedName>
</protein>
<gene>
    <name evidence="1" type="ORF">NUW58_g7314</name>
</gene>
<evidence type="ECO:0000313" key="2">
    <source>
        <dbReference type="Proteomes" id="UP001143856"/>
    </source>
</evidence>
<name>A0ACC1NK83_9PEZI</name>
<reference evidence="1" key="1">
    <citation type="submission" date="2022-10" db="EMBL/GenBank/DDBJ databases">
        <title>Genome Sequence of Xylaria curta.</title>
        <authorList>
            <person name="Buettner E."/>
        </authorList>
    </citation>
    <scope>NUCLEOTIDE SEQUENCE</scope>
    <source>
        <strain evidence="1">Babe10</strain>
    </source>
</reference>
<accession>A0ACC1NK83</accession>